<dbReference type="RefSeq" id="WP_176804822.1">
    <property type="nucleotide sequence ID" value="NZ_JABXYJ010000012.1"/>
</dbReference>
<protein>
    <submittedName>
        <fullName evidence="3">Methyltransferase domain-containing protein</fullName>
    </submittedName>
</protein>
<keyword evidence="4" id="KW-1185">Reference proteome</keyword>
<dbReference type="Gene3D" id="3.40.50.150">
    <property type="entry name" value="Vaccinia Virus protein VP39"/>
    <property type="match status" value="1"/>
</dbReference>
<dbReference type="GO" id="GO:0032259">
    <property type="term" value="P:methylation"/>
    <property type="evidence" value="ECO:0007669"/>
    <property type="project" value="UniProtKB-KW"/>
</dbReference>
<proteinExistence type="predicted"/>
<feature type="domain" description="Methyltransferase" evidence="2">
    <location>
        <begin position="46"/>
        <end position="135"/>
    </location>
</feature>
<comment type="caution">
    <text evidence="3">The sequence shown here is derived from an EMBL/GenBank/DDBJ whole genome shotgun (WGS) entry which is preliminary data.</text>
</comment>
<evidence type="ECO:0000256" key="1">
    <source>
        <dbReference type="ARBA" id="ARBA00022679"/>
    </source>
</evidence>
<dbReference type="InterPro" id="IPR041698">
    <property type="entry name" value="Methyltransf_25"/>
</dbReference>
<dbReference type="PANTHER" id="PTHR43861">
    <property type="entry name" value="TRANS-ACONITATE 2-METHYLTRANSFERASE-RELATED"/>
    <property type="match status" value="1"/>
</dbReference>
<evidence type="ECO:0000313" key="3">
    <source>
        <dbReference type="EMBL" id="NVO79289.1"/>
    </source>
</evidence>
<evidence type="ECO:0000313" key="4">
    <source>
        <dbReference type="Proteomes" id="UP000588051"/>
    </source>
</evidence>
<name>A0A850QJM3_9BURK</name>
<keyword evidence="3" id="KW-0489">Methyltransferase</keyword>
<dbReference type="SUPFAM" id="SSF53335">
    <property type="entry name" value="S-adenosyl-L-methionine-dependent methyltransferases"/>
    <property type="match status" value="1"/>
</dbReference>
<accession>A0A850QJM3</accession>
<evidence type="ECO:0000259" key="2">
    <source>
        <dbReference type="Pfam" id="PF13649"/>
    </source>
</evidence>
<organism evidence="3 4">
    <name type="scientific">Undibacterium oligocarboniphilum</name>
    <dbReference type="NCBI Taxonomy" id="666702"/>
    <lineage>
        <taxon>Bacteria</taxon>
        <taxon>Pseudomonadati</taxon>
        <taxon>Pseudomonadota</taxon>
        <taxon>Betaproteobacteria</taxon>
        <taxon>Burkholderiales</taxon>
        <taxon>Oxalobacteraceae</taxon>
        <taxon>Undibacterium</taxon>
    </lineage>
</organism>
<dbReference type="Pfam" id="PF13649">
    <property type="entry name" value="Methyltransf_25"/>
    <property type="match status" value="1"/>
</dbReference>
<dbReference type="GO" id="GO:0008168">
    <property type="term" value="F:methyltransferase activity"/>
    <property type="evidence" value="ECO:0007669"/>
    <property type="project" value="UniProtKB-KW"/>
</dbReference>
<dbReference type="EMBL" id="JABXYJ010000012">
    <property type="protein sequence ID" value="NVO79289.1"/>
    <property type="molecule type" value="Genomic_DNA"/>
</dbReference>
<reference evidence="3 4" key="1">
    <citation type="submission" date="2020-06" db="EMBL/GenBank/DDBJ databases">
        <authorList>
            <person name="Qiu C."/>
            <person name="Liu Z."/>
        </authorList>
    </citation>
    <scope>NUCLEOTIDE SEQUENCE [LARGE SCALE GENOMIC DNA]</scope>
    <source>
        <strain evidence="3 4">EM 1</strain>
    </source>
</reference>
<dbReference type="InterPro" id="IPR029063">
    <property type="entry name" value="SAM-dependent_MTases_sf"/>
</dbReference>
<sequence>MNEQTMRDYYAQRAEKLEQIYTLPERQQDLQEIAERVNALLRNQQVLELACGTGFWTEKYAAQAASVHATDINQNMLDLAQKKPYPPGKVSFSVADIHHLPSAQPCQYSACFAGFLWSHTKREQQTELLQGFSRAAGAGSLLIMIDNNDVEGSSLPVARTDVEGNTYQLRTQEDGSRVEIVKNFPSDSALRKKLGGLVRDIRIFRNQYYWLLSCVLK</sequence>
<dbReference type="Proteomes" id="UP000588051">
    <property type="component" value="Unassembled WGS sequence"/>
</dbReference>
<dbReference type="CDD" id="cd02440">
    <property type="entry name" value="AdoMet_MTases"/>
    <property type="match status" value="1"/>
</dbReference>
<gene>
    <name evidence="3" type="ORF">HV832_15830</name>
</gene>
<dbReference type="AlphaFoldDB" id="A0A850QJM3"/>
<keyword evidence="1 3" id="KW-0808">Transferase</keyword>